<evidence type="ECO:0000256" key="2">
    <source>
        <dbReference type="ARBA" id="ARBA00022737"/>
    </source>
</evidence>
<protein>
    <recommendedName>
        <fullName evidence="4">HTH luxR-type domain-containing protein</fullName>
    </recommendedName>
</protein>
<keyword evidence="6" id="KW-1185">Reference proteome</keyword>
<dbReference type="PROSITE" id="PS00622">
    <property type="entry name" value="HTH_LUXR_1"/>
    <property type="match status" value="1"/>
</dbReference>
<evidence type="ECO:0000313" key="5">
    <source>
        <dbReference type="EMBL" id="KPL79765.1"/>
    </source>
</evidence>
<sequence length="427" mass="45309">MDGASQLSEREREILRLVATGVGNKEIAQALGISPNTVKVHVRRIFAKLGVETRAAATRQALEMGLVMTAREEEAQPSAQPAAIPTPKRRRVGGRRWAAAAALVVLAAILIWALPALRAALAPPTPPAAVSRDDVDALRWERLADLPEGRAGMAAAVVEGRMYVMGGQTAAGLSADTLMFDLTLNTWEKRAPLPEAVRDVQAVVLGERLYLAGGVRADGKVSAALRVYDPRADVWTQAAAMPAGRSAAAAAALDGRLYLFGGWDGQRARGTVWVYDPSQDRWTEGGRLPQAVRGAAALPLEGRLMVMGGWGEQGLSPRQWLYAPQRQAWEERGALPAGRGGMGAVGLAGQVYVGGGSPPGLPLWQTSWRGEAWQALGQAPLEVGEGAAVVGYESRVYVIGGRTAQGEWLPSLQAYRAVFTSLAPVLP</sequence>
<evidence type="ECO:0000256" key="3">
    <source>
        <dbReference type="SAM" id="Phobius"/>
    </source>
</evidence>
<dbReference type="PRINTS" id="PR00038">
    <property type="entry name" value="HTHLUXR"/>
</dbReference>
<dbReference type="CDD" id="cd06170">
    <property type="entry name" value="LuxR_C_like"/>
    <property type="match status" value="1"/>
</dbReference>
<dbReference type="GO" id="GO:0006355">
    <property type="term" value="P:regulation of DNA-templated transcription"/>
    <property type="evidence" value="ECO:0007669"/>
    <property type="project" value="InterPro"/>
</dbReference>
<reference evidence="5 6" key="1">
    <citation type="submission" date="2015-07" db="EMBL/GenBank/DDBJ databases">
        <title>Genome sequence of Levilinea saccharolytica DSM 16555.</title>
        <authorList>
            <person name="Hemp J."/>
            <person name="Ward L.M."/>
            <person name="Pace L.A."/>
            <person name="Fischer W.W."/>
        </authorList>
    </citation>
    <scope>NUCLEOTIDE SEQUENCE [LARGE SCALE GENOMIC DNA]</scope>
    <source>
        <strain evidence="5 6">KIBI-1</strain>
    </source>
</reference>
<name>A0A0P6YCM0_9CHLR</name>
<dbReference type="Gene3D" id="1.10.10.10">
    <property type="entry name" value="Winged helix-like DNA-binding domain superfamily/Winged helix DNA-binding domain"/>
    <property type="match status" value="1"/>
</dbReference>
<dbReference type="SMART" id="SM00421">
    <property type="entry name" value="HTH_LUXR"/>
    <property type="match status" value="1"/>
</dbReference>
<feature type="transmembrane region" description="Helical" evidence="3">
    <location>
        <begin position="97"/>
        <end position="117"/>
    </location>
</feature>
<gene>
    <name evidence="5" type="ORF">ADN01_13870</name>
</gene>
<dbReference type="PROSITE" id="PS50043">
    <property type="entry name" value="HTH_LUXR_2"/>
    <property type="match status" value="1"/>
</dbReference>
<dbReference type="RefSeq" id="WP_062417282.1">
    <property type="nucleotide sequence ID" value="NZ_DF967974.1"/>
</dbReference>
<keyword evidence="2" id="KW-0677">Repeat</keyword>
<keyword evidence="3" id="KW-1133">Transmembrane helix</keyword>
<keyword evidence="3" id="KW-0472">Membrane</keyword>
<dbReference type="PANTHER" id="PTHR45632:SF3">
    <property type="entry name" value="KELCH-LIKE PROTEIN 32"/>
    <property type="match status" value="1"/>
</dbReference>
<accession>A0A0P6YCM0</accession>
<dbReference type="STRING" id="229921.ADN01_13870"/>
<evidence type="ECO:0000313" key="6">
    <source>
        <dbReference type="Proteomes" id="UP000050501"/>
    </source>
</evidence>
<dbReference type="InterPro" id="IPR016032">
    <property type="entry name" value="Sig_transdc_resp-reg_C-effctor"/>
</dbReference>
<dbReference type="AlphaFoldDB" id="A0A0P6YCM0"/>
<dbReference type="Pfam" id="PF24681">
    <property type="entry name" value="Kelch_KLHDC2_KLHL20_DRC7"/>
    <property type="match status" value="1"/>
</dbReference>
<dbReference type="SUPFAM" id="SSF46894">
    <property type="entry name" value="C-terminal effector domain of the bipartite response regulators"/>
    <property type="match status" value="1"/>
</dbReference>
<keyword evidence="3" id="KW-0812">Transmembrane</keyword>
<dbReference type="InterPro" id="IPR000792">
    <property type="entry name" value="Tscrpt_reg_LuxR_C"/>
</dbReference>
<dbReference type="GO" id="GO:0003677">
    <property type="term" value="F:DNA binding"/>
    <property type="evidence" value="ECO:0007669"/>
    <property type="project" value="InterPro"/>
</dbReference>
<dbReference type="SMART" id="SM00612">
    <property type="entry name" value="Kelch"/>
    <property type="match status" value="4"/>
</dbReference>
<dbReference type="Proteomes" id="UP000050501">
    <property type="component" value="Unassembled WGS sequence"/>
</dbReference>
<feature type="domain" description="HTH luxR-type" evidence="4">
    <location>
        <begin position="1"/>
        <end position="65"/>
    </location>
</feature>
<dbReference type="EMBL" id="LGCM01000046">
    <property type="protein sequence ID" value="KPL79765.1"/>
    <property type="molecule type" value="Genomic_DNA"/>
</dbReference>
<dbReference type="Gene3D" id="2.120.10.80">
    <property type="entry name" value="Kelch-type beta propeller"/>
    <property type="match status" value="2"/>
</dbReference>
<dbReference type="InterPro" id="IPR006652">
    <property type="entry name" value="Kelch_1"/>
</dbReference>
<dbReference type="OrthoDB" id="1806906at2"/>
<organism evidence="5 6">
    <name type="scientific">Levilinea saccharolytica</name>
    <dbReference type="NCBI Taxonomy" id="229921"/>
    <lineage>
        <taxon>Bacteria</taxon>
        <taxon>Bacillati</taxon>
        <taxon>Chloroflexota</taxon>
        <taxon>Anaerolineae</taxon>
        <taxon>Anaerolineales</taxon>
        <taxon>Anaerolineaceae</taxon>
        <taxon>Levilinea</taxon>
    </lineage>
</organism>
<dbReference type="Pfam" id="PF00196">
    <property type="entry name" value="GerE"/>
    <property type="match status" value="1"/>
</dbReference>
<keyword evidence="1" id="KW-0880">Kelch repeat</keyword>
<dbReference type="PATRIC" id="fig|229921.5.peg.912"/>
<proteinExistence type="predicted"/>
<dbReference type="InterPro" id="IPR015915">
    <property type="entry name" value="Kelch-typ_b-propeller"/>
</dbReference>
<evidence type="ECO:0000256" key="1">
    <source>
        <dbReference type="ARBA" id="ARBA00022441"/>
    </source>
</evidence>
<dbReference type="InterPro" id="IPR036388">
    <property type="entry name" value="WH-like_DNA-bd_sf"/>
</dbReference>
<comment type="caution">
    <text evidence="5">The sequence shown here is derived from an EMBL/GenBank/DDBJ whole genome shotgun (WGS) entry which is preliminary data.</text>
</comment>
<evidence type="ECO:0000259" key="4">
    <source>
        <dbReference type="PROSITE" id="PS50043"/>
    </source>
</evidence>
<dbReference type="SUPFAM" id="SSF117281">
    <property type="entry name" value="Kelch motif"/>
    <property type="match status" value="1"/>
</dbReference>
<dbReference type="PANTHER" id="PTHR45632">
    <property type="entry name" value="LD33804P"/>
    <property type="match status" value="1"/>
</dbReference>